<dbReference type="Gene3D" id="1.10.287.370">
    <property type="match status" value="1"/>
</dbReference>
<evidence type="ECO:0000256" key="7">
    <source>
        <dbReference type="SAM" id="Coils"/>
    </source>
</evidence>
<dbReference type="PANTHER" id="PTHR31784">
    <property type="entry name" value="BIOGENESIS OF LYSOSOME-RELATED ORGANELLES COMPLEX 1 SUBUNIT 5"/>
    <property type="match status" value="1"/>
</dbReference>
<sequence>MSVAKGTLESIQTQFQDELESMRKVQKLQQKALLVQQTLDSQLNENKLVKEEMSALEEGAVIYKLVGPTLLKQDLSESKSNVDKRIDYISKEIKRHESSYGDYEKQLDSHREKMSNIFDIHDRLFNHRPFLQGEIRHFIKEFEEKRDDREVHNLFNVLEKVTELRESEIDKIITQCDGIFPNLSANLLVAQSMSNKILDQGRTREIEQALENSKDTREKEWTSFMSEIQDTCAKIDDAYKRKEEDITTQYSKLEESIEKKN</sequence>
<accession>A0A7R8CPG6</accession>
<dbReference type="GO" id="GO:0051082">
    <property type="term" value="F:unfolded protein binding"/>
    <property type="evidence" value="ECO:0007669"/>
    <property type="project" value="InterPro"/>
</dbReference>
<dbReference type="EMBL" id="HG994582">
    <property type="protein sequence ID" value="CAF2886334.1"/>
    <property type="molecule type" value="Genomic_DNA"/>
</dbReference>
<evidence type="ECO:0000256" key="5">
    <source>
        <dbReference type="ARBA" id="ARBA00023186"/>
    </source>
</evidence>
<dbReference type="AlphaFoldDB" id="A0A7R8CPG6"/>
<dbReference type="GO" id="GO:0031083">
    <property type="term" value="C:BLOC-1 complex"/>
    <property type="evidence" value="ECO:0007669"/>
    <property type="project" value="InterPro"/>
</dbReference>
<dbReference type="InterPro" id="IPR017243">
    <property type="entry name" value="Bloc1s5"/>
</dbReference>
<evidence type="ECO:0000256" key="4">
    <source>
        <dbReference type="ARBA" id="ARBA00019580"/>
    </source>
</evidence>
<comment type="subunit">
    <text evidence="3">Heterohexamer of two PFD-alpha type and four PFD-beta type subunits.</text>
</comment>
<evidence type="ECO:0000256" key="2">
    <source>
        <dbReference type="ARBA" id="ARBA00010754"/>
    </source>
</evidence>
<evidence type="ECO:0000313" key="8">
    <source>
        <dbReference type="EMBL" id="CAF2886334.1"/>
    </source>
</evidence>
<dbReference type="GO" id="GO:0016272">
    <property type="term" value="C:prefoldin complex"/>
    <property type="evidence" value="ECO:0007669"/>
    <property type="project" value="InterPro"/>
</dbReference>
<evidence type="ECO:0000256" key="3">
    <source>
        <dbReference type="ARBA" id="ARBA00011695"/>
    </source>
</evidence>
<evidence type="ECO:0000256" key="1">
    <source>
        <dbReference type="ARBA" id="ARBA00008045"/>
    </source>
</evidence>
<feature type="coiled-coil region" evidence="7">
    <location>
        <begin position="25"/>
        <end position="59"/>
    </location>
</feature>
<dbReference type="Proteomes" id="UP000675881">
    <property type="component" value="Chromosome 3"/>
</dbReference>
<dbReference type="CDD" id="cd23161">
    <property type="entry name" value="Prefoldin_6"/>
    <property type="match status" value="1"/>
</dbReference>
<dbReference type="GO" id="GO:0030133">
    <property type="term" value="C:transport vesicle"/>
    <property type="evidence" value="ECO:0007669"/>
    <property type="project" value="InterPro"/>
</dbReference>
<keyword evidence="5" id="KW-0143">Chaperone</keyword>
<proteinExistence type="inferred from homology"/>
<keyword evidence="7" id="KW-0175">Coiled coil</keyword>
<comment type="similarity">
    <text evidence="1">Belongs to the prefoldin subunit beta family.</text>
</comment>
<organism evidence="8 9">
    <name type="scientific">Lepeophtheirus salmonis</name>
    <name type="common">Salmon louse</name>
    <name type="synonym">Caligus salmonis</name>
    <dbReference type="NCBI Taxonomy" id="72036"/>
    <lineage>
        <taxon>Eukaryota</taxon>
        <taxon>Metazoa</taxon>
        <taxon>Ecdysozoa</taxon>
        <taxon>Arthropoda</taxon>
        <taxon>Crustacea</taxon>
        <taxon>Multicrustacea</taxon>
        <taxon>Hexanauplia</taxon>
        <taxon>Copepoda</taxon>
        <taxon>Siphonostomatoida</taxon>
        <taxon>Caligidae</taxon>
        <taxon>Lepeophtheirus</taxon>
    </lineage>
</organism>
<keyword evidence="9" id="KW-1185">Reference proteome</keyword>
<gene>
    <name evidence="8" type="ORF">LSAA_7223</name>
</gene>
<dbReference type="PANTHER" id="PTHR31784:SF2">
    <property type="entry name" value="BIOGENESIS OF LYSOSOME-RELATED ORGANELLES COMPLEX 1 SUBUNIT 5"/>
    <property type="match status" value="1"/>
</dbReference>
<dbReference type="FunFam" id="1.10.287.370:FF:000003">
    <property type="entry name" value="Prefoldin subunit 6"/>
    <property type="match status" value="1"/>
</dbReference>
<dbReference type="Pfam" id="PF14942">
    <property type="entry name" value="Muted"/>
    <property type="match status" value="1"/>
</dbReference>
<name>A0A7R8CPG6_LEPSM</name>
<comment type="similarity">
    <text evidence="2">Belongs to the BLOC1S5 family.</text>
</comment>
<dbReference type="SUPFAM" id="SSF46579">
    <property type="entry name" value="Prefoldin"/>
    <property type="match status" value="1"/>
</dbReference>
<dbReference type="GO" id="GO:0006457">
    <property type="term" value="P:protein folding"/>
    <property type="evidence" value="ECO:0007669"/>
    <property type="project" value="InterPro"/>
</dbReference>
<evidence type="ECO:0000313" key="9">
    <source>
        <dbReference type="Proteomes" id="UP000675881"/>
    </source>
</evidence>
<reference evidence="8" key="1">
    <citation type="submission" date="2021-02" db="EMBL/GenBank/DDBJ databases">
        <authorList>
            <person name="Bekaert M."/>
        </authorList>
    </citation>
    <scope>NUCLEOTIDE SEQUENCE</scope>
    <source>
        <strain evidence="8">IoA-00</strain>
    </source>
</reference>
<evidence type="ECO:0000256" key="6">
    <source>
        <dbReference type="ARBA" id="ARBA00072592"/>
    </source>
</evidence>
<dbReference type="InterPro" id="IPR009053">
    <property type="entry name" value="Prefoldin"/>
</dbReference>
<protein>
    <recommendedName>
        <fullName evidence="4">Biogenesis of lysosome-related organelles complex 1 subunit 5</fullName>
    </recommendedName>
    <alternativeName>
        <fullName evidence="6">Probable prefoldin subunit 6</fullName>
    </alternativeName>
</protein>
<dbReference type="OrthoDB" id="19981at2759"/>